<dbReference type="SMART" id="SM00020">
    <property type="entry name" value="Tryp_SPc"/>
    <property type="match status" value="1"/>
</dbReference>
<dbReference type="GO" id="GO:0006508">
    <property type="term" value="P:proteolysis"/>
    <property type="evidence" value="ECO:0007669"/>
    <property type="project" value="InterPro"/>
</dbReference>
<accession>A0A8S1J1Z4</accession>
<dbReference type="InterPro" id="IPR009003">
    <property type="entry name" value="Peptidase_S1_PA"/>
</dbReference>
<gene>
    <name evidence="2" type="ORF">OSTQU699_LOCUS6715</name>
</gene>
<dbReference type="PANTHER" id="PTHR24260:SF132">
    <property type="entry name" value="PEPTIDASE S1 DOMAIN-CONTAINING PROTEIN"/>
    <property type="match status" value="1"/>
</dbReference>
<reference evidence="2" key="1">
    <citation type="submission" date="2020-12" db="EMBL/GenBank/DDBJ databases">
        <authorList>
            <person name="Iha C."/>
        </authorList>
    </citation>
    <scope>NUCLEOTIDE SEQUENCE</scope>
</reference>
<dbReference type="Gene3D" id="2.40.10.10">
    <property type="entry name" value="Trypsin-like serine proteases"/>
    <property type="match status" value="2"/>
</dbReference>
<dbReference type="AlphaFoldDB" id="A0A8S1J1Z4"/>
<dbReference type="GO" id="GO:0004252">
    <property type="term" value="F:serine-type endopeptidase activity"/>
    <property type="evidence" value="ECO:0007669"/>
    <property type="project" value="InterPro"/>
</dbReference>
<sequence length="257" mass="27697">MTPFTLTIANAIVVFGDAKSGKLTNNYDHGGWQPIPEGSFPTLVSIRGRGREHICFGTVIREYYILSSAECVEIVGPNPIVIIGLHGRDDDRSQPGVEERRAERAYVHPHWNGNFDEGYDIALFKLPRPVGGQFPSIGGPSTKISNRVLYGFGLNGVVQVAEFEAIEEGPCPRLSTMGNNSFCIHSKGANMYAGCSGGPVIVIEGKKDANIFEVKQTDIAVVGVVSYANHSSLSDSGVGCTPTEKTVQWINSITSPK</sequence>
<evidence type="ECO:0000313" key="2">
    <source>
        <dbReference type="EMBL" id="CAD7701356.1"/>
    </source>
</evidence>
<organism evidence="2 3">
    <name type="scientific">Ostreobium quekettii</name>
    <dbReference type="NCBI Taxonomy" id="121088"/>
    <lineage>
        <taxon>Eukaryota</taxon>
        <taxon>Viridiplantae</taxon>
        <taxon>Chlorophyta</taxon>
        <taxon>core chlorophytes</taxon>
        <taxon>Ulvophyceae</taxon>
        <taxon>TCBD clade</taxon>
        <taxon>Bryopsidales</taxon>
        <taxon>Ostreobineae</taxon>
        <taxon>Ostreobiaceae</taxon>
        <taxon>Ostreobium</taxon>
    </lineage>
</organism>
<comment type="caution">
    <text evidence="2">The sequence shown here is derived from an EMBL/GenBank/DDBJ whole genome shotgun (WGS) entry which is preliminary data.</text>
</comment>
<dbReference type="PANTHER" id="PTHR24260">
    <property type="match status" value="1"/>
</dbReference>
<name>A0A8S1J1Z4_9CHLO</name>
<dbReference type="InterPro" id="IPR043504">
    <property type="entry name" value="Peptidase_S1_PA_chymotrypsin"/>
</dbReference>
<dbReference type="InterPro" id="IPR051333">
    <property type="entry name" value="CLIP_Serine_Protease"/>
</dbReference>
<feature type="domain" description="Peptidase S1" evidence="1">
    <location>
        <begin position="13"/>
        <end position="255"/>
    </location>
</feature>
<evidence type="ECO:0000259" key="1">
    <source>
        <dbReference type="PROSITE" id="PS50240"/>
    </source>
</evidence>
<keyword evidence="3" id="KW-1185">Reference proteome</keyword>
<dbReference type="EMBL" id="CAJHUC010001509">
    <property type="protein sequence ID" value="CAD7701356.1"/>
    <property type="molecule type" value="Genomic_DNA"/>
</dbReference>
<dbReference type="InterPro" id="IPR001254">
    <property type="entry name" value="Trypsin_dom"/>
</dbReference>
<dbReference type="Pfam" id="PF00089">
    <property type="entry name" value="Trypsin"/>
    <property type="match status" value="1"/>
</dbReference>
<dbReference type="Proteomes" id="UP000708148">
    <property type="component" value="Unassembled WGS sequence"/>
</dbReference>
<dbReference type="PRINTS" id="PR00722">
    <property type="entry name" value="CHYMOTRYPSIN"/>
</dbReference>
<feature type="non-terminal residue" evidence="2">
    <location>
        <position position="257"/>
    </location>
</feature>
<dbReference type="SUPFAM" id="SSF50494">
    <property type="entry name" value="Trypsin-like serine proteases"/>
    <property type="match status" value="1"/>
</dbReference>
<evidence type="ECO:0000313" key="3">
    <source>
        <dbReference type="Proteomes" id="UP000708148"/>
    </source>
</evidence>
<dbReference type="PROSITE" id="PS50240">
    <property type="entry name" value="TRYPSIN_DOM"/>
    <property type="match status" value="1"/>
</dbReference>
<dbReference type="OrthoDB" id="10051896at2759"/>
<proteinExistence type="predicted"/>
<dbReference type="InterPro" id="IPR001314">
    <property type="entry name" value="Peptidase_S1A"/>
</dbReference>
<protein>
    <recommendedName>
        <fullName evidence="1">Peptidase S1 domain-containing protein</fullName>
    </recommendedName>
</protein>